<organism evidence="1 2">
    <name type="scientific">Nocardia macrotermitis</name>
    <dbReference type="NCBI Taxonomy" id="2585198"/>
    <lineage>
        <taxon>Bacteria</taxon>
        <taxon>Bacillati</taxon>
        <taxon>Actinomycetota</taxon>
        <taxon>Actinomycetes</taxon>
        <taxon>Mycobacteriales</taxon>
        <taxon>Nocardiaceae</taxon>
        <taxon>Nocardia</taxon>
    </lineage>
</organism>
<gene>
    <name evidence="1" type="ORF">NRB20_38090</name>
</gene>
<keyword evidence="2" id="KW-1185">Reference proteome</keyword>
<dbReference type="EMBL" id="WEGK01000007">
    <property type="protein sequence ID" value="MQY20701.1"/>
    <property type="molecule type" value="Genomic_DNA"/>
</dbReference>
<name>A0A7K0D573_9NOCA</name>
<dbReference type="Proteomes" id="UP000438448">
    <property type="component" value="Unassembled WGS sequence"/>
</dbReference>
<evidence type="ECO:0000313" key="2">
    <source>
        <dbReference type="Proteomes" id="UP000438448"/>
    </source>
</evidence>
<evidence type="ECO:0000313" key="1">
    <source>
        <dbReference type="EMBL" id="MQY20701.1"/>
    </source>
</evidence>
<comment type="caution">
    <text evidence="1">The sequence shown here is derived from an EMBL/GenBank/DDBJ whole genome shotgun (WGS) entry which is preliminary data.</text>
</comment>
<proteinExistence type="predicted"/>
<dbReference type="AlphaFoldDB" id="A0A7K0D573"/>
<dbReference type="RefSeq" id="WP_153411413.1">
    <property type="nucleotide sequence ID" value="NZ_WEGK01000007.1"/>
</dbReference>
<accession>A0A7K0D573</accession>
<sequence>MKFVKAYPNTDPPGFTVGADEYIEQLPALEKLLPAESWSFASAPEHYNFFGTRCVKDLELETVSNDDQGDILIGLSPNKFKHDYGLTIKYIGVTRFELYLDRRGGTFDGLGSVLIDEILPARPGCSHEITLTVGDLYIECADLQATWLDTANATIAPITMTKAEDR</sequence>
<protein>
    <submittedName>
        <fullName evidence="1">Uncharacterized protein</fullName>
    </submittedName>
</protein>
<reference evidence="1 2" key="1">
    <citation type="submission" date="2019-10" db="EMBL/GenBank/DDBJ databases">
        <title>Nocardia macrotermitis sp. nov. and Nocardia aurantia sp. nov., isolated from the gut of fungus growing-termite Macrotermes natalensis.</title>
        <authorList>
            <person name="Benndorf R."/>
            <person name="Schwitalla J."/>
            <person name="Martin K."/>
            <person name="De Beer W."/>
            <person name="Kaster A.-K."/>
            <person name="Vollmers J."/>
            <person name="Poulsen M."/>
            <person name="Beemelmanns C."/>
        </authorList>
    </citation>
    <scope>NUCLEOTIDE SEQUENCE [LARGE SCALE GENOMIC DNA]</scope>
    <source>
        <strain evidence="1 2">RB20</strain>
    </source>
</reference>
<dbReference type="OrthoDB" id="3871343at2"/>